<feature type="compositionally biased region" description="Basic and acidic residues" evidence="7">
    <location>
        <begin position="2618"/>
        <end position="2629"/>
    </location>
</feature>
<feature type="region of interest" description="Disordered" evidence="7">
    <location>
        <begin position="681"/>
        <end position="714"/>
    </location>
</feature>
<feature type="compositionally biased region" description="Basic and acidic residues" evidence="7">
    <location>
        <begin position="2020"/>
        <end position="2030"/>
    </location>
</feature>
<proteinExistence type="predicted"/>
<feature type="region of interest" description="Disordered" evidence="7">
    <location>
        <begin position="508"/>
        <end position="528"/>
    </location>
</feature>
<dbReference type="Pfam" id="PF09121">
    <property type="entry name" value="Tower"/>
    <property type="match status" value="1"/>
</dbReference>
<feature type="compositionally biased region" description="Polar residues" evidence="7">
    <location>
        <begin position="1006"/>
        <end position="1020"/>
    </location>
</feature>
<keyword evidence="10" id="KW-1185">Reference proteome</keyword>
<keyword evidence="3" id="KW-0238">DNA-binding</keyword>
<evidence type="ECO:0000256" key="5">
    <source>
        <dbReference type="ARBA" id="ARBA00023204"/>
    </source>
</evidence>
<dbReference type="PANTHER" id="PTHR11289">
    <property type="entry name" value="BREAST CANCER TYPE 2 SUSCEPTIBILITY PROTEIN BRCA2"/>
    <property type="match status" value="1"/>
</dbReference>
<reference evidence="9" key="1">
    <citation type="journal article" date="2023" name="G3 (Bethesda)">
        <title>A reference genome for the long-term kleptoplast-retaining sea slug Elysia crispata morphotype clarki.</title>
        <authorList>
            <person name="Eastman K.E."/>
            <person name="Pendleton A.L."/>
            <person name="Shaikh M.A."/>
            <person name="Suttiyut T."/>
            <person name="Ogas R."/>
            <person name="Tomko P."/>
            <person name="Gavelis G."/>
            <person name="Widhalm J.R."/>
            <person name="Wisecaver J.H."/>
        </authorList>
    </citation>
    <scope>NUCLEOTIDE SEQUENCE</scope>
    <source>
        <strain evidence="9">ECLA1</strain>
    </source>
</reference>
<feature type="domain" description="Tower" evidence="8">
    <location>
        <begin position="3191"/>
        <end position="3232"/>
    </location>
</feature>
<keyword evidence="5" id="KW-0234">DNA repair</keyword>
<feature type="compositionally biased region" description="Low complexity" evidence="7">
    <location>
        <begin position="514"/>
        <end position="525"/>
    </location>
</feature>
<dbReference type="Pfam" id="PF09104">
    <property type="entry name" value="BRCA-2_OB3"/>
    <property type="match status" value="1"/>
</dbReference>
<dbReference type="SUPFAM" id="SSF50249">
    <property type="entry name" value="Nucleic acid-binding proteins"/>
    <property type="match status" value="3"/>
</dbReference>
<feature type="compositionally biased region" description="Polar residues" evidence="7">
    <location>
        <begin position="3640"/>
        <end position="3653"/>
    </location>
</feature>
<keyword evidence="6" id="KW-0175">Coiled coil</keyword>
<evidence type="ECO:0000313" key="10">
    <source>
        <dbReference type="Proteomes" id="UP001283361"/>
    </source>
</evidence>
<feature type="coiled-coil region" evidence="6">
    <location>
        <begin position="3204"/>
        <end position="3235"/>
    </location>
</feature>
<protein>
    <recommendedName>
        <fullName evidence="8">Tower domain-containing protein</fullName>
    </recommendedName>
</protein>
<dbReference type="PROSITE" id="PS50138">
    <property type="entry name" value="BRCA2_REPEAT"/>
    <property type="match status" value="8"/>
</dbReference>
<feature type="compositionally biased region" description="Basic and acidic residues" evidence="7">
    <location>
        <begin position="2671"/>
        <end position="2690"/>
    </location>
</feature>
<dbReference type="EMBL" id="JAWDGP010000965">
    <property type="protein sequence ID" value="KAK3795922.1"/>
    <property type="molecule type" value="Genomic_DNA"/>
</dbReference>
<dbReference type="InterPro" id="IPR036315">
    <property type="entry name" value="BRCA2_hlx_sf"/>
</dbReference>
<dbReference type="SUPFAM" id="SSF81878">
    <property type="entry name" value="BRCA2 tower domain"/>
    <property type="match status" value="1"/>
</dbReference>
<feature type="region of interest" description="Disordered" evidence="7">
    <location>
        <begin position="395"/>
        <end position="421"/>
    </location>
</feature>
<dbReference type="Pfam" id="PF00634">
    <property type="entry name" value="BRCA2"/>
    <property type="match status" value="3"/>
</dbReference>
<feature type="compositionally biased region" description="Low complexity" evidence="7">
    <location>
        <begin position="3724"/>
        <end position="3739"/>
    </location>
</feature>
<feature type="region of interest" description="Disordered" evidence="7">
    <location>
        <begin position="1374"/>
        <end position="1406"/>
    </location>
</feature>
<dbReference type="CDD" id="cd04493">
    <property type="entry name" value="BRCA2DBD_OB1"/>
    <property type="match status" value="1"/>
</dbReference>
<feature type="compositionally biased region" description="Polar residues" evidence="7">
    <location>
        <begin position="155"/>
        <end position="187"/>
    </location>
</feature>
<gene>
    <name evidence="9" type="ORF">RRG08_010742</name>
</gene>
<dbReference type="InterPro" id="IPR002093">
    <property type="entry name" value="BRCA2_repeat"/>
</dbReference>
<dbReference type="SMART" id="SM01341">
    <property type="entry name" value="Tower"/>
    <property type="match status" value="1"/>
</dbReference>
<dbReference type="InterPro" id="IPR015205">
    <property type="entry name" value="Tower_dom"/>
</dbReference>
<evidence type="ECO:0000259" key="8">
    <source>
        <dbReference type="SMART" id="SM01341"/>
    </source>
</evidence>
<dbReference type="GO" id="GO:0003677">
    <property type="term" value="F:DNA binding"/>
    <property type="evidence" value="ECO:0007669"/>
    <property type="project" value="UniProtKB-KW"/>
</dbReference>
<dbReference type="InterPro" id="IPR012340">
    <property type="entry name" value="NA-bd_OB-fold"/>
</dbReference>
<evidence type="ECO:0000256" key="3">
    <source>
        <dbReference type="ARBA" id="ARBA00023125"/>
    </source>
</evidence>
<evidence type="ECO:0000313" key="9">
    <source>
        <dbReference type="EMBL" id="KAK3795922.1"/>
    </source>
</evidence>
<evidence type="ECO:0000256" key="6">
    <source>
        <dbReference type="SAM" id="Coils"/>
    </source>
</evidence>
<feature type="compositionally biased region" description="Polar residues" evidence="7">
    <location>
        <begin position="2658"/>
        <end position="2669"/>
    </location>
</feature>
<feature type="region of interest" description="Disordered" evidence="7">
    <location>
        <begin position="951"/>
        <end position="981"/>
    </location>
</feature>
<dbReference type="PANTHER" id="PTHR11289:SF0">
    <property type="entry name" value="BREAST CANCER TYPE 2 SUSCEPTIBILITY PROTEIN"/>
    <property type="match status" value="1"/>
</dbReference>
<dbReference type="InterPro" id="IPR015187">
    <property type="entry name" value="BRCA2_OB_1"/>
</dbReference>
<keyword evidence="2" id="KW-0227">DNA damage</keyword>
<feature type="compositionally biased region" description="Polar residues" evidence="7">
    <location>
        <begin position="1374"/>
        <end position="1386"/>
    </location>
</feature>
<feature type="compositionally biased region" description="Low complexity" evidence="7">
    <location>
        <begin position="2032"/>
        <end position="2041"/>
    </location>
</feature>
<feature type="region of interest" description="Disordered" evidence="7">
    <location>
        <begin position="1152"/>
        <end position="1176"/>
    </location>
</feature>
<sequence length="3753" mass="409914">MDVCRCCKSAHKNLSLSHLALSGSGNEEDLLSDAVLKELGETSLSWFEDLTESYLSSASSKENNENVSSLDAEKNWSPCPRGGVAAIRIKGNVSSVEAQLCSSKVMSELGTNNRSSSCGNLCTSNADLSWTSAMATPLDIASKASHFSGYSFQSPGCTQGSGKSSGKTEISSPLKTPGSTGKKQQNGKPKVLNRMLFSPGQKTWSNDSLSRIADCSIEGEVTVEQEETICSERDSVIDNSLDLISACNNETLKDDQDTLTAPLYSSTCLNGDQAIKCDNKSLNHRSETKTLVEKAMNVRNSEGIDSEEVNVGTESEFSDSFTAEEMEMVEDDCKKQTDMFDSATAHLIKTDPTLPPTFKVSPTIKATAEKDKNTITDSTKHPCVESILAMIFPSQSYDSSSDPGDVDENPQQEQNCDKTKCEQDPDNVVVKMNVSLSSKMLTAASDNACEEDNTTQNHFKAASSPISETYPYLMENSNYEKDKLSKIKDISTPQSILKHLQTPRSSVKKHVRFSISSSSSLSSQSENAKTSSTDMILAEASALDGTVAVMKNALDSNETPSQDSETSVTSNADVSKLLQQSAEKSIPYDSPSQDVLVSSQIEDISDLYSNNDNGTTYPTSIQEYFVPSSESFNEIRNTIDVHSRREKVKVTTPVKNDELQNNCTTNEFVFDDLSPSLSPAFPSQILSMPDNSKEPKRTRTERKLDTDETETNGVTEIEHSDLSNNNKTALSNKSDPLSQNINKEYCNISSKSSNVHIEIKTELSVSKNSNLQKPLASICMLEDGDDDIMCAAAQNAESHSELNHQVSSIIPGGNQTDNIQATGLLSPASVCAVNPVNLSLVHAPENSDSFVRKPQDVKSVIDTQCVPDSHNSLTPPSSMTKTNSGMSFQGDKESSLKTITLFTTSKRKKFIYPAAIQKQIMGKYSKDERFGAVSTVTKQEECHTTVLISTEFSPHHRGTHAHLPAAPGRLQESRAESKSSASYISGMANTNDKISVKADFSLWKNSQPTDQAQSNQSSRSHVGARSNDQQDELKELRLNKGRKSSQVFLGFAKFSDVFEDTEEPVIPAAGQEAKEMVVGAPDTEEDMEVPREASSPTRSYKITEDKESNNVGFWGHNASRVEKTTAYGGNQSEKNNNHTGAVAHKMDNSIGTEDDSADQGNNVYKTNKGPVKSVPDTDDKILEELKDDFPSQMWTTSEFSQMELDAGEIDRIEQTCRPLITESRLDIAQCVATPGKRSFSGEAAKFKTETTQNSATKLSFGFSSAASFIQGHMLSDVNPDDVAGHDYEVNLESLLEDVIKAKKVSEKEGEKGRSKLLNIGRIQLNKRTEITNPTDLENHLEQVLQSRGKTNTSTVKEVHKVPFSKVSSSKVDTHASTSAATMSRTVDQGEKVQGGFQSDESNVRKVPHKISDTSANKLSTCGFKTAAGKSINMSVAAQDKARMLWDSVSEDVQDQTGENIEAGTNIYQTKLNSKEAIQPIQCGFTTAGGKEISMSVAAQISAQNLWESVSEEIKDGSSTQLKHEFSLPALPFKVLNEGASNNAGDQDDSLHGIVSKFKAFGAKPVKSLQEDMKQNAPSAFDKRYKGFQPFKAPKVIKDSSKLTGTKLDNVSLEFSKNSRRLTSQNISVETGAERSTDVGSMELAAKTSAKDVGEYQLANTDTGENYSIRNALAQSNEKAIAVGSVSSCASQAQPPVAAQGSFLASSEHLNISEGKSLTSDHKNLVVNKEWGKKDPQSPFSYTLVADPDQTQSESELLKKQPNQYPTDTENKVSEDLGMKVSVSASPKLPKDDIFTKDMEDSEIQDLFGESTDKDVGEMCLFQCKVDPSRARANGMQSESNVDENTKENFILTESSRPSPQTHTSYIFPSDTMNSHQTESASSDKVFALDRDGKTASCSNEIQGADVTLGSELLKPCEPQTQSKGSFLEISRDLINSKGEEVFCEQGMQINTVSDSAICDADKHLQNAKAVQLQDNHAPILSKFSSSGFSTASGKAVSVPEKSLCHAKAFFDDDGADELEDKTSVETEEKNISSSPSSSRFSTAPETSPPVSEESISCAKTRPEDNSKSSCEAATDQAISMQKFSGFSTASGKSVSVSEKSLCHAETILDDDAQSLWGNKDKHLMSKPNLCRFSSSSETLVPDSEKTPCDVANDLISGDKYICEANTDKTVSKLRPSGFSIASGKKVSGSGKALSHAKTFLDEDGQNVCKTIEKHIHIPCPSGFTTASGISVSISEKALVHARTFLHDDINSCQTEVENSVSTLKSSGFSTAAGKSVTASEESLYHARIQLDNDAESSCVTTSNMISSKPSFSGFSTAAGKSVTVAEKSLCHVRTLLENDAETSCATTKSLVASKPSFSGFSTAAGKSVTVTEKSLCHVRTLLENDAETSCATTNSLVASKPSFSGFSTAGGKSVSVSEKALHHAKSLFDNTDECPSQMRNINTSPLCTTDNQGRMKVDISADKPIYLAVLNMTNEAIGNVKAISRDEAQLADKMDLKNAQPCDRPAVLCKKFLTPLRAKCDEFQYDRSNQKIRKLSVMFSSGLEDKVESATLVAADNKVSSTFKPPYKKVQPDSSGDSFPVTLGQPERGNTDCGKAPKFISPPALKSSVTQENLGHGDGQREKQPELKGKPVFRPLKSAVAASPSVRNAESDIEQKGVDSSNKTTSGRNGNVEKRSAEHENANEEQMKCDDLDNEAENELLCSDFTSDYIAGSNEGSIDNDNGGRSVINMDSSSKTDITEDNSLENRKYLACKDGNAVCRENKSLISGSHQSSISNQDGLENSVISKDLTLSKLVKNIDSTSSSDTGQENERKLTRTERVDVMTPKLDVPHVSGINEINHSREISGTVSIPGAQTTTISSLDFEEAVMAQEKLIRNKKRRKVQPCCGRWLETRKKGQGQPVQLLSSLAQETKQDYTYQELLSMGVCPSALTMNSLNAKDYRFNLRRFFPSTRGSILIGDGALLVPDQQGSVGAEEFYKAFRTLDGVDPSLCEEAWLENHFRWLVWKLAAYEVYWPSHFAGRCLTPDIVMLQLKYRYDREVDACNRSAIKKIVERDDTPSKRMVLCVASIDKQASGQPVLEVTDGWYSIKAQIDGALSDLVSSNKIRPGVKIVTSGAELVGSHEACSPLEIPESLMLKLSGNSTRPARWHDRLGYCAPSSPMCVPLVSLHHRGGTVGCVDVVLSRKYPAMYMEKLTDGACIFRSLEEEEKASRKHEEKREEQIEKLYSALQSEKEKESSSKGARRARRLVKKEIEKLWSGQELAEAMDSALNPEDFQQCLSTSQMERLTEFKRAEADRRQQEINLKLQEAMSEAGHEQRNVVPVQKFRINGCCRRDIDSKACCVVTVWRPGADWIDMKEGRRYRLYSMTVGPVRGKGSGGSSFSRRVTLTATRQSRLQEKRISDNLLDLVYEKREVWSVSDLKASLPKGNEFDFVGLLIKVKETDKLSQPTVLYVCDSEQGMLSVNIWPGRQSPLPSNACPGQVLCMCSLFLRQATSRDRAPHLTPILTADARPDFSSFSMSAHSSCHSSHFTHMELLAKKPEFLLEAQNTLENQLSRAQASNFKIQAIDRHTDVKPELSVWENNDEDFPPDVVEKIFSNMSQGLLTGGSPHHPDKECATKCVEQPQQSFSENEKTISGPMKSTESARNMTRNSFEAKGSSTKEKVSTPPHLKRRHDAHSSDSNKSESSKSLANTASGGVDDGSEIMKKRKLMLRQKMSRLLSYESPSPLSPLLQALSPASRKDFKTPVMKKTL</sequence>
<dbReference type="SUPFAM" id="SSF81872">
    <property type="entry name" value="BRCA2 helical domain"/>
    <property type="match status" value="1"/>
</dbReference>
<feature type="compositionally biased region" description="Polar residues" evidence="7">
    <location>
        <begin position="869"/>
        <end position="887"/>
    </location>
</feature>
<keyword evidence="4" id="KW-0233">DNA recombination</keyword>
<feature type="compositionally biased region" description="Polar residues" evidence="7">
    <location>
        <begin position="1748"/>
        <end position="1767"/>
    </location>
</feature>
<evidence type="ECO:0000256" key="1">
    <source>
        <dbReference type="ARBA" id="ARBA00022737"/>
    </source>
</evidence>
<feature type="region of interest" description="Disordered" evidence="7">
    <location>
        <begin position="867"/>
        <end position="890"/>
    </location>
</feature>
<organism evidence="9 10">
    <name type="scientific">Elysia crispata</name>
    <name type="common">lettuce slug</name>
    <dbReference type="NCBI Taxonomy" id="231223"/>
    <lineage>
        <taxon>Eukaryota</taxon>
        <taxon>Metazoa</taxon>
        <taxon>Spiralia</taxon>
        <taxon>Lophotrochozoa</taxon>
        <taxon>Mollusca</taxon>
        <taxon>Gastropoda</taxon>
        <taxon>Heterobranchia</taxon>
        <taxon>Euthyneura</taxon>
        <taxon>Panpulmonata</taxon>
        <taxon>Sacoglossa</taxon>
        <taxon>Placobranchoidea</taxon>
        <taxon>Plakobranchidae</taxon>
        <taxon>Elysia</taxon>
    </lineage>
</organism>
<dbReference type="InterPro" id="IPR015252">
    <property type="entry name" value="BRCA2_hlx"/>
</dbReference>
<feature type="compositionally biased region" description="Basic and acidic residues" evidence="7">
    <location>
        <begin position="3677"/>
        <end position="3687"/>
    </location>
</feature>
<comment type="caution">
    <text evidence="9">The sequence shown here is derived from an EMBL/GenBank/DDBJ whole genome shotgun (WGS) entry which is preliminary data.</text>
</comment>
<dbReference type="InterPro" id="IPR015525">
    <property type="entry name" value="BRCA2"/>
</dbReference>
<dbReference type="Pfam" id="PF09103">
    <property type="entry name" value="BRCA-2_OB1"/>
    <property type="match status" value="1"/>
</dbReference>
<accession>A0AAE1AXY2</accession>
<evidence type="ECO:0000256" key="7">
    <source>
        <dbReference type="SAM" id="MobiDB-lite"/>
    </source>
</evidence>
<evidence type="ECO:0000256" key="4">
    <source>
        <dbReference type="ARBA" id="ARBA00023172"/>
    </source>
</evidence>
<dbReference type="Proteomes" id="UP001283361">
    <property type="component" value="Unassembled WGS sequence"/>
</dbReference>
<feature type="region of interest" description="Disordered" evidence="7">
    <location>
        <begin position="3605"/>
        <end position="3707"/>
    </location>
</feature>
<feature type="region of interest" description="Disordered" evidence="7">
    <location>
        <begin position="3724"/>
        <end position="3753"/>
    </location>
</feature>
<dbReference type="GO" id="GO:0000724">
    <property type="term" value="P:double-strand break repair via homologous recombination"/>
    <property type="evidence" value="ECO:0007669"/>
    <property type="project" value="InterPro"/>
</dbReference>
<feature type="region of interest" description="Disordered" evidence="7">
    <location>
        <begin position="155"/>
        <end position="190"/>
    </location>
</feature>
<dbReference type="InterPro" id="IPR015188">
    <property type="entry name" value="BRCA2_OB_3"/>
</dbReference>
<feature type="region of interest" description="Disordered" evidence="7">
    <location>
        <begin position="1079"/>
        <end position="1099"/>
    </location>
</feature>
<dbReference type="Gene3D" id="2.40.50.140">
    <property type="entry name" value="Nucleic acid-binding proteins"/>
    <property type="match status" value="3"/>
</dbReference>
<feature type="compositionally biased region" description="Basic and acidic residues" evidence="7">
    <location>
        <begin position="691"/>
        <end position="706"/>
    </location>
</feature>
<name>A0AAE1AXY2_9GAST</name>
<dbReference type="GO" id="GO:0005634">
    <property type="term" value="C:nucleus"/>
    <property type="evidence" value="ECO:0007669"/>
    <property type="project" value="TreeGrafter"/>
</dbReference>
<dbReference type="Pfam" id="PF09169">
    <property type="entry name" value="BRCA-2_helical"/>
    <property type="match status" value="1"/>
</dbReference>
<feature type="region of interest" description="Disordered" evidence="7">
    <location>
        <begin position="1006"/>
        <end position="1030"/>
    </location>
</feature>
<dbReference type="GO" id="GO:0006355">
    <property type="term" value="P:regulation of DNA-templated transcription"/>
    <property type="evidence" value="ECO:0007669"/>
    <property type="project" value="TreeGrafter"/>
</dbReference>
<keyword evidence="1" id="KW-0677">Repeat</keyword>
<feature type="region of interest" description="Disordered" evidence="7">
    <location>
        <begin position="1747"/>
        <end position="1770"/>
    </location>
</feature>
<feature type="region of interest" description="Disordered" evidence="7">
    <location>
        <begin position="2563"/>
        <end position="2690"/>
    </location>
</feature>
<dbReference type="Gene3D" id="6.10.70.10">
    <property type="match status" value="1"/>
</dbReference>
<evidence type="ECO:0000256" key="2">
    <source>
        <dbReference type="ARBA" id="ARBA00022763"/>
    </source>
</evidence>
<feature type="region of interest" description="Disordered" evidence="7">
    <location>
        <begin position="2018"/>
        <end position="2073"/>
    </location>
</feature>